<keyword evidence="2" id="KW-1185">Reference proteome</keyword>
<protein>
    <submittedName>
        <fullName evidence="1">Uncharacterized protein</fullName>
    </submittedName>
</protein>
<sequence>MDVEIASVALPIATTDFPALKDRLPTPAGGWGFANSFQHAGYTLDVKTGVLELIITHRLIPGVTADAVYWLYRNLHKAVLYKPLGAAAASPVPLFQLLHPVDHLSFASSTPLVAKGSSLDWIELQMTNCRQGPFWNCSNAATGNDTRRGFVRGDNATLARNFLPTKVTSSVTQLDIKGYKAIGSAQGFTISYVAHDFSNATSAQGVHLGLNAKTTIRVGLVKAGANGEYVYDSNPQLAGLVNGGVKKFLLDNTNVKNIRRIGTGMLLHSIQEWQNLRNWLQRVWAANKGAMPADV</sequence>
<dbReference type="Proteomes" id="UP000256970">
    <property type="component" value="Unassembled WGS sequence"/>
</dbReference>
<name>A0A383VGX2_TETOB</name>
<dbReference type="AlphaFoldDB" id="A0A383VGX2"/>
<dbReference type="EMBL" id="FNXT01000363">
    <property type="protein sequence ID" value="SZX64039.1"/>
    <property type="molecule type" value="Genomic_DNA"/>
</dbReference>
<reference evidence="1 2" key="1">
    <citation type="submission" date="2016-10" db="EMBL/GenBank/DDBJ databases">
        <authorList>
            <person name="Cai Z."/>
        </authorList>
    </citation>
    <scope>NUCLEOTIDE SEQUENCE [LARGE SCALE GENOMIC DNA]</scope>
</reference>
<evidence type="ECO:0000313" key="1">
    <source>
        <dbReference type="EMBL" id="SZX64039.1"/>
    </source>
</evidence>
<organism evidence="1 2">
    <name type="scientific">Tetradesmus obliquus</name>
    <name type="common">Green alga</name>
    <name type="synonym">Acutodesmus obliquus</name>
    <dbReference type="NCBI Taxonomy" id="3088"/>
    <lineage>
        <taxon>Eukaryota</taxon>
        <taxon>Viridiplantae</taxon>
        <taxon>Chlorophyta</taxon>
        <taxon>core chlorophytes</taxon>
        <taxon>Chlorophyceae</taxon>
        <taxon>CS clade</taxon>
        <taxon>Sphaeropleales</taxon>
        <taxon>Scenedesmaceae</taxon>
        <taxon>Tetradesmus</taxon>
    </lineage>
</organism>
<proteinExistence type="predicted"/>
<accession>A0A383VGX2</accession>
<evidence type="ECO:0000313" key="2">
    <source>
        <dbReference type="Proteomes" id="UP000256970"/>
    </source>
</evidence>
<gene>
    <name evidence="1" type="ORF">BQ4739_LOCUS4569</name>
</gene>